<keyword evidence="5" id="KW-0663">Pyridoxal phosphate</keyword>
<keyword evidence="6" id="KW-0408">Iron</keyword>
<dbReference type="PANTHER" id="PTHR11601:SF34">
    <property type="entry name" value="CYSTEINE DESULFURASE"/>
    <property type="match status" value="1"/>
</dbReference>
<keyword evidence="4" id="KW-0479">Metal-binding</keyword>
<accession>A0A4Y3KXL6</accession>
<comment type="similarity">
    <text evidence="2">Belongs to the class-V pyridoxal-phosphate-dependent aminotransferase family. NifS/IscS subfamily.</text>
</comment>
<keyword evidence="7" id="KW-0411">Iron-sulfur</keyword>
<comment type="cofactor">
    <cofactor evidence="1">
        <name>pyridoxal 5'-phosphate</name>
        <dbReference type="ChEBI" id="CHEBI:597326"/>
    </cofactor>
</comment>
<dbReference type="EMBL" id="BJLR01000030">
    <property type="protein sequence ID" value="GEA89139.1"/>
    <property type="molecule type" value="Genomic_DNA"/>
</dbReference>
<evidence type="ECO:0000259" key="9">
    <source>
        <dbReference type="Pfam" id="PF00266"/>
    </source>
</evidence>
<evidence type="ECO:0000256" key="3">
    <source>
        <dbReference type="ARBA" id="ARBA00022679"/>
    </source>
</evidence>
<dbReference type="Pfam" id="PF00266">
    <property type="entry name" value="Aminotran_5"/>
    <property type="match status" value="1"/>
</dbReference>
<comment type="catalytic activity">
    <reaction evidence="8">
        <text>(sulfur carrier)-H + L-cysteine = (sulfur carrier)-SH + L-alanine</text>
        <dbReference type="Rhea" id="RHEA:43892"/>
        <dbReference type="Rhea" id="RHEA-COMP:14737"/>
        <dbReference type="Rhea" id="RHEA-COMP:14739"/>
        <dbReference type="ChEBI" id="CHEBI:29917"/>
        <dbReference type="ChEBI" id="CHEBI:35235"/>
        <dbReference type="ChEBI" id="CHEBI:57972"/>
        <dbReference type="ChEBI" id="CHEBI:64428"/>
        <dbReference type="EC" id="2.8.1.7"/>
    </reaction>
</comment>
<dbReference type="InterPro" id="IPR015421">
    <property type="entry name" value="PyrdxlP-dep_Trfase_major"/>
</dbReference>
<dbReference type="PIRSF" id="PIRSF005572">
    <property type="entry name" value="NifS"/>
    <property type="match status" value="1"/>
</dbReference>
<organism evidence="10 11">
    <name type="scientific">Cellulomonas cellasea</name>
    <dbReference type="NCBI Taxonomy" id="43670"/>
    <lineage>
        <taxon>Bacteria</taxon>
        <taxon>Bacillati</taxon>
        <taxon>Actinomycetota</taxon>
        <taxon>Actinomycetes</taxon>
        <taxon>Micrococcales</taxon>
        <taxon>Cellulomonadaceae</taxon>
        <taxon>Cellulomonas</taxon>
    </lineage>
</organism>
<evidence type="ECO:0000256" key="5">
    <source>
        <dbReference type="ARBA" id="ARBA00022898"/>
    </source>
</evidence>
<evidence type="ECO:0000256" key="7">
    <source>
        <dbReference type="ARBA" id="ARBA00023014"/>
    </source>
</evidence>
<evidence type="ECO:0000256" key="4">
    <source>
        <dbReference type="ARBA" id="ARBA00022723"/>
    </source>
</evidence>
<gene>
    <name evidence="10" type="ORF">CCE01nite_30880</name>
</gene>
<reference evidence="10" key="1">
    <citation type="submission" date="2019-06" db="EMBL/GenBank/DDBJ databases">
        <title>Whole genome shotgun sequence of Cellulomonas cellasea NBRC 3753.</title>
        <authorList>
            <person name="Hosoyama A."/>
            <person name="Uohara A."/>
            <person name="Ohji S."/>
            <person name="Ichikawa N."/>
        </authorList>
    </citation>
    <scope>NUCLEOTIDE SEQUENCE [LARGE SCALE GENOMIC DNA]</scope>
    <source>
        <strain evidence="10">NBRC 3753</strain>
    </source>
</reference>
<dbReference type="GO" id="GO:0051536">
    <property type="term" value="F:iron-sulfur cluster binding"/>
    <property type="evidence" value="ECO:0007669"/>
    <property type="project" value="UniProtKB-KW"/>
</dbReference>
<protein>
    <submittedName>
        <fullName evidence="10">Aminotransferase</fullName>
    </submittedName>
</protein>
<dbReference type="GO" id="GO:0008483">
    <property type="term" value="F:transaminase activity"/>
    <property type="evidence" value="ECO:0007669"/>
    <property type="project" value="UniProtKB-KW"/>
</dbReference>
<sequence length="381" mass="39421">MFLDAGGRAPLGPQARAAFDESLDQGWADPRRLHAEGRRARLLLDGAREAIAAEVDARTEEVDLAPSHTAGLHGAVLSVARGRRRSGRDVVVGATERAAVLSAAEFAAAEPWTAGAGSRVVVGVDREGRVDLDAYLAALRSPGVALAALQHANGEVGTVQPVEEVHEAAREAGVPLLVDAGASLGHVAVPGAWDVLAADPGDWGGPAGVGVVVTRAGVRRAPSWPEDDDRWFPGGVSVPAALAAAVALQSALADRDAQDVRRRTLVERVRARVAADVPDVEVVGDPDRRLPHVVTFSCLYVDGESLVTELDRLGFAVGSGSACTSSALEPSHVLAAMGVLTHGNVRLALPVDVTDDAVERFLAVLPGAVARVRAVLGVEGL</sequence>
<evidence type="ECO:0000256" key="8">
    <source>
        <dbReference type="ARBA" id="ARBA00050776"/>
    </source>
</evidence>
<keyword evidence="3" id="KW-0808">Transferase</keyword>
<evidence type="ECO:0000256" key="1">
    <source>
        <dbReference type="ARBA" id="ARBA00001933"/>
    </source>
</evidence>
<evidence type="ECO:0000313" key="10">
    <source>
        <dbReference type="EMBL" id="GEA89139.1"/>
    </source>
</evidence>
<name>A0A4Y3KXL6_9CELL</name>
<dbReference type="Gene3D" id="3.40.640.10">
    <property type="entry name" value="Type I PLP-dependent aspartate aminotransferase-like (Major domain)"/>
    <property type="match status" value="1"/>
</dbReference>
<comment type="caution">
    <text evidence="10">The sequence shown here is derived from an EMBL/GenBank/DDBJ whole genome shotgun (WGS) entry which is preliminary data.</text>
</comment>
<keyword evidence="10" id="KW-0032">Aminotransferase</keyword>
<proteinExistence type="inferred from homology"/>
<dbReference type="InterPro" id="IPR015424">
    <property type="entry name" value="PyrdxlP-dep_Trfase"/>
</dbReference>
<keyword evidence="11" id="KW-1185">Reference proteome</keyword>
<feature type="domain" description="Aminotransferase class V" evidence="9">
    <location>
        <begin position="2"/>
        <end position="361"/>
    </location>
</feature>
<dbReference type="AlphaFoldDB" id="A0A4Y3KXL6"/>
<dbReference type="Proteomes" id="UP000317046">
    <property type="component" value="Unassembled WGS sequence"/>
</dbReference>
<dbReference type="Gene3D" id="3.90.1150.10">
    <property type="entry name" value="Aspartate Aminotransferase, domain 1"/>
    <property type="match status" value="1"/>
</dbReference>
<evidence type="ECO:0000256" key="6">
    <source>
        <dbReference type="ARBA" id="ARBA00023004"/>
    </source>
</evidence>
<evidence type="ECO:0000256" key="2">
    <source>
        <dbReference type="ARBA" id="ARBA00006490"/>
    </source>
</evidence>
<dbReference type="SUPFAM" id="SSF53383">
    <property type="entry name" value="PLP-dependent transferases"/>
    <property type="match status" value="1"/>
</dbReference>
<dbReference type="GO" id="GO:0046872">
    <property type="term" value="F:metal ion binding"/>
    <property type="evidence" value="ECO:0007669"/>
    <property type="project" value="UniProtKB-KW"/>
</dbReference>
<dbReference type="InterPro" id="IPR016454">
    <property type="entry name" value="Cysteine_dSase"/>
</dbReference>
<dbReference type="PANTHER" id="PTHR11601">
    <property type="entry name" value="CYSTEINE DESULFURYLASE FAMILY MEMBER"/>
    <property type="match status" value="1"/>
</dbReference>
<dbReference type="GO" id="GO:0031071">
    <property type="term" value="F:cysteine desulfurase activity"/>
    <property type="evidence" value="ECO:0007669"/>
    <property type="project" value="UniProtKB-EC"/>
</dbReference>
<evidence type="ECO:0000313" key="11">
    <source>
        <dbReference type="Proteomes" id="UP000317046"/>
    </source>
</evidence>
<dbReference type="InterPro" id="IPR000192">
    <property type="entry name" value="Aminotrans_V_dom"/>
</dbReference>
<dbReference type="InterPro" id="IPR015422">
    <property type="entry name" value="PyrdxlP-dep_Trfase_small"/>
</dbReference>